<dbReference type="Proteomes" id="UP000087171">
    <property type="component" value="Chromosome Ca4"/>
</dbReference>
<dbReference type="PANTHER" id="PTHR37256">
    <property type="entry name" value="E1A-BINDING PROTEIN P400-LIKE"/>
    <property type="match status" value="1"/>
</dbReference>
<feature type="compositionally biased region" description="Basic residues" evidence="1">
    <location>
        <begin position="16"/>
        <end position="33"/>
    </location>
</feature>
<proteinExistence type="predicted"/>
<dbReference type="RefSeq" id="XP_004498967.1">
    <property type="nucleotide sequence ID" value="XM_004498910.2"/>
</dbReference>
<dbReference type="OrthoDB" id="692030at2759"/>
<dbReference type="AlphaFoldDB" id="A0A1S2Y409"/>
<feature type="region of interest" description="Disordered" evidence="1">
    <location>
        <begin position="1"/>
        <end position="33"/>
    </location>
</feature>
<dbReference type="GeneID" id="101502455"/>
<keyword evidence="2" id="KW-1185">Reference proteome</keyword>
<name>A0A1S2Y409_CICAR</name>
<dbReference type="KEGG" id="cam:101502455"/>
<reference evidence="3" key="2">
    <citation type="submission" date="2025-08" db="UniProtKB">
        <authorList>
            <consortium name="RefSeq"/>
        </authorList>
    </citation>
    <scope>IDENTIFICATION</scope>
    <source>
        <tissue evidence="3">Etiolated seedlings</tissue>
    </source>
</reference>
<reference evidence="2" key="1">
    <citation type="journal article" date="2013" name="Nat. Biotechnol.">
        <title>Draft genome sequence of chickpea (Cicer arietinum) provides a resource for trait improvement.</title>
        <authorList>
            <person name="Varshney R.K."/>
            <person name="Song C."/>
            <person name="Saxena R.K."/>
            <person name="Azam S."/>
            <person name="Yu S."/>
            <person name="Sharpe A.G."/>
            <person name="Cannon S."/>
            <person name="Baek J."/>
            <person name="Rosen B.D."/>
            <person name="Tar'an B."/>
            <person name="Millan T."/>
            <person name="Zhang X."/>
            <person name="Ramsay L.D."/>
            <person name="Iwata A."/>
            <person name="Wang Y."/>
            <person name="Nelson W."/>
            <person name="Farmer A.D."/>
            <person name="Gaur P.M."/>
            <person name="Soderlund C."/>
            <person name="Penmetsa R.V."/>
            <person name="Xu C."/>
            <person name="Bharti A.K."/>
            <person name="He W."/>
            <person name="Winter P."/>
            <person name="Zhao S."/>
            <person name="Hane J.K."/>
            <person name="Carrasquilla-Garcia N."/>
            <person name="Condie J.A."/>
            <person name="Upadhyaya H.D."/>
            <person name="Luo M.C."/>
            <person name="Thudi M."/>
            <person name="Gowda C.L."/>
            <person name="Singh N.P."/>
            <person name="Lichtenzveig J."/>
            <person name="Gali K.K."/>
            <person name="Rubio J."/>
            <person name="Nadarajan N."/>
            <person name="Dolezel J."/>
            <person name="Bansal K.C."/>
            <person name="Xu X."/>
            <person name="Edwards D."/>
            <person name="Zhang G."/>
            <person name="Kahl G."/>
            <person name="Gil J."/>
            <person name="Singh K.B."/>
            <person name="Datta S.K."/>
            <person name="Jackson S.A."/>
            <person name="Wang J."/>
            <person name="Cook D.R."/>
        </authorList>
    </citation>
    <scope>NUCLEOTIDE SEQUENCE [LARGE SCALE GENOMIC DNA]</scope>
    <source>
        <strain evidence="2">cv. CDC Frontier</strain>
    </source>
</reference>
<sequence length="326" mass="37562">MNTKDHDFVSVSTRQNLRKHGKVKQHNKKQVRRRLHTTRPYQEKLLNMAEARREIVSALKFHRATMKQANEKQEEESLVLSHSNHSSHLPNFEQDLRFKSKRYPRIYPSCTTNFSYSSFSSHPSLSLPNSHSWPLSSSSFSPPLVVANTNFTLPNHTLGLNLSLDDDFNNLEATFLLHNNNNNSSLCSYSSQTSSSPPLSLANDCQVPSNRISQGKGFSSMVDTIETSATTTQSNEGGFHASMDDEGMEEMRSIGEQYQMEWNDTMNFVTSTLWFNFLKKMEHDVSPQVNKEDDACHHVFDELFDVQENYLEEWSEDYFLDLNFPW</sequence>
<evidence type="ECO:0000256" key="1">
    <source>
        <dbReference type="SAM" id="MobiDB-lite"/>
    </source>
</evidence>
<gene>
    <name evidence="3" type="primary">LOC101502455</name>
</gene>
<dbReference type="PaxDb" id="3827-XP_004498967.1"/>
<dbReference type="PANTHER" id="PTHR37256:SF1">
    <property type="entry name" value="MYB-LIKE PROTEIN A"/>
    <property type="match status" value="1"/>
</dbReference>
<organism evidence="2 3">
    <name type="scientific">Cicer arietinum</name>
    <name type="common">Chickpea</name>
    <name type="synonym">Garbanzo</name>
    <dbReference type="NCBI Taxonomy" id="3827"/>
    <lineage>
        <taxon>Eukaryota</taxon>
        <taxon>Viridiplantae</taxon>
        <taxon>Streptophyta</taxon>
        <taxon>Embryophyta</taxon>
        <taxon>Tracheophyta</taxon>
        <taxon>Spermatophyta</taxon>
        <taxon>Magnoliopsida</taxon>
        <taxon>eudicotyledons</taxon>
        <taxon>Gunneridae</taxon>
        <taxon>Pentapetalae</taxon>
        <taxon>rosids</taxon>
        <taxon>fabids</taxon>
        <taxon>Fabales</taxon>
        <taxon>Fabaceae</taxon>
        <taxon>Papilionoideae</taxon>
        <taxon>50 kb inversion clade</taxon>
        <taxon>NPAAA clade</taxon>
        <taxon>Hologalegina</taxon>
        <taxon>IRL clade</taxon>
        <taxon>Cicereae</taxon>
        <taxon>Cicer</taxon>
    </lineage>
</organism>
<dbReference type="eggNOG" id="ENOG502QSVP">
    <property type="taxonomic scope" value="Eukaryota"/>
</dbReference>
<protein>
    <submittedName>
        <fullName evidence="3">Uncharacterized protein LOC101502455</fullName>
    </submittedName>
</protein>
<accession>A0A1S2Y409</accession>
<evidence type="ECO:0000313" key="2">
    <source>
        <dbReference type="Proteomes" id="UP000087171"/>
    </source>
</evidence>
<evidence type="ECO:0000313" key="3">
    <source>
        <dbReference type="RefSeq" id="XP_004498967.1"/>
    </source>
</evidence>